<sequence>MTVKKLEQHICHAANLASKWLSGAWSPYRSWSTSATSNTSVTDLRLVPGSQGTLLFTLSKSVWSTITLWRLEPVTSTSQRDFAFHRCCEWSPRGAIFSRFTVNSNPGSKAKLAVSALNHGEHTVELLSLEVDEKSGCLSLHQILSIPATFKPITLEGDLLAMSDDIDETIIFNWKTSAYATLKIIQGDQDVSQRDTCIQVVFAPQSILVVRSRSVHLFPSPILKVQEDQPLHYQPIGRHSFGWVDSVSVRISSTTDRHKSHTPTAPERSSPLSILVRAETDDPWASDILSIEHYTLFPNDNHTADSLEVTRPNTTESTMTSSTQPSIAYIFPPVLTSRVTSRRGSLRCAEIILGRLGTALWIQPKDRSAAGLYWYSDDAPPVGPQNMVRSEHESLVASVFPGSLFPRLPDPDYPENVEFRDARVDLSRPEGKVIFRNEPGHSWSAIDYDEDVGRIVLGTAFGNVTILDL</sequence>
<organism evidence="1 2">
    <name type="scientific">Leucocoprinus birnbaumii</name>
    <dbReference type="NCBI Taxonomy" id="56174"/>
    <lineage>
        <taxon>Eukaryota</taxon>
        <taxon>Fungi</taxon>
        <taxon>Dikarya</taxon>
        <taxon>Basidiomycota</taxon>
        <taxon>Agaricomycotina</taxon>
        <taxon>Agaricomycetes</taxon>
        <taxon>Agaricomycetidae</taxon>
        <taxon>Agaricales</taxon>
        <taxon>Agaricineae</taxon>
        <taxon>Agaricaceae</taxon>
        <taxon>Leucocoprinus</taxon>
    </lineage>
</organism>
<dbReference type="EMBL" id="JANIEX010000495">
    <property type="protein sequence ID" value="KAJ3566338.1"/>
    <property type="molecule type" value="Genomic_DNA"/>
</dbReference>
<accession>A0AAD5VQ10</accession>
<evidence type="ECO:0000313" key="2">
    <source>
        <dbReference type="Proteomes" id="UP001213000"/>
    </source>
</evidence>
<gene>
    <name evidence="1" type="ORF">NP233_g7065</name>
</gene>
<dbReference type="Proteomes" id="UP001213000">
    <property type="component" value="Unassembled WGS sequence"/>
</dbReference>
<keyword evidence="2" id="KW-1185">Reference proteome</keyword>
<evidence type="ECO:0000313" key="1">
    <source>
        <dbReference type="EMBL" id="KAJ3566338.1"/>
    </source>
</evidence>
<dbReference type="AlphaFoldDB" id="A0AAD5VQ10"/>
<name>A0AAD5VQ10_9AGAR</name>
<reference evidence="1" key="1">
    <citation type="submission" date="2022-07" db="EMBL/GenBank/DDBJ databases">
        <title>Genome Sequence of Leucocoprinus birnbaumii.</title>
        <authorList>
            <person name="Buettner E."/>
        </authorList>
    </citation>
    <scope>NUCLEOTIDE SEQUENCE</scope>
    <source>
        <strain evidence="1">VT141</strain>
    </source>
</reference>
<proteinExistence type="predicted"/>
<comment type="caution">
    <text evidence="1">The sequence shown here is derived from an EMBL/GenBank/DDBJ whole genome shotgun (WGS) entry which is preliminary data.</text>
</comment>
<protein>
    <submittedName>
        <fullName evidence="1">Uncharacterized protein</fullName>
    </submittedName>
</protein>